<sequence>MTAASRPTGAATAEPPFRSAHTTLRFERRALSAIRHAARYGLFTAHEAAVLTNRVRAVTAETFALLTARTEDSEGSDG</sequence>
<accession>A0ABV7QA93</accession>
<evidence type="ECO:0000313" key="3">
    <source>
        <dbReference type="Proteomes" id="UP001595764"/>
    </source>
</evidence>
<feature type="region of interest" description="Disordered" evidence="1">
    <location>
        <begin position="1"/>
        <end position="21"/>
    </location>
</feature>
<evidence type="ECO:0000256" key="1">
    <source>
        <dbReference type="SAM" id="MobiDB-lite"/>
    </source>
</evidence>
<organism evidence="2 3">
    <name type="scientific">Amycolatopsis halotolerans</name>
    <dbReference type="NCBI Taxonomy" id="330083"/>
    <lineage>
        <taxon>Bacteria</taxon>
        <taxon>Bacillati</taxon>
        <taxon>Actinomycetota</taxon>
        <taxon>Actinomycetes</taxon>
        <taxon>Pseudonocardiales</taxon>
        <taxon>Pseudonocardiaceae</taxon>
        <taxon>Amycolatopsis</taxon>
    </lineage>
</organism>
<name>A0ABV7QA93_9PSEU</name>
<evidence type="ECO:0000313" key="2">
    <source>
        <dbReference type="EMBL" id="MFC3510228.1"/>
    </source>
</evidence>
<dbReference type="Proteomes" id="UP001595764">
    <property type="component" value="Unassembled WGS sequence"/>
</dbReference>
<keyword evidence="3" id="KW-1185">Reference proteome</keyword>
<proteinExistence type="predicted"/>
<reference evidence="3" key="1">
    <citation type="journal article" date="2019" name="Int. J. Syst. Evol. Microbiol.">
        <title>The Global Catalogue of Microorganisms (GCM) 10K type strain sequencing project: providing services to taxonomists for standard genome sequencing and annotation.</title>
        <authorList>
            <consortium name="The Broad Institute Genomics Platform"/>
            <consortium name="The Broad Institute Genome Sequencing Center for Infectious Disease"/>
            <person name="Wu L."/>
            <person name="Ma J."/>
        </authorList>
    </citation>
    <scope>NUCLEOTIDE SEQUENCE [LARGE SCALE GENOMIC DNA]</scope>
    <source>
        <strain evidence="3">CGMCC 4.7682</strain>
    </source>
</reference>
<comment type="caution">
    <text evidence="2">The sequence shown here is derived from an EMBL/GenBank/DDBJ whole genome shotgun (WGS) entry which is preliminary data.</text>
</comment>
<gene>
    <name evidence="2" type="ORF">ACFORO_08650</name>
</gene>
<protein>
    <submittedName>
        <fullName evidence="2">Uncharacterized protein</fullName>
    </submittedName>
</protein>
<dbReference type="RefSeq" id="WP_377868191.1">
    <property type="nucleotide sequence ID" value="NZ_JBHMAY010000005.1"/>
</dbReference>
<dbReference type="EMBL" id="JBHRWI010000012">
    <property type="protein sequence ID" value="MFC3510228.1"/>
    <property type="molecule type" value="Genomic_DNA"/>
</dbReference>